<proteinExistence type="predicted"/>
<name>A0A9P0IV53_APHGO</name>
<keyword evidence="2" id="KW-1185">Reference proteome</keyword>
<dbReference type="EMBL" id="OU899035">
    <property type="protein sequence ID" value="CAH1720376.1"/>
    <property type="molecule type" value="Genomic_DNA"/>
</dbReference>
<reference evidence="1" key="1">
    <citation type="submission" date="2022-02" db="EMBL/GenBank/DDBJ databases">
        <authorList>
            <person name="King R."/>
        </authorList>
    </citation>
    <scope>NUCLEOTIDE SEQUENCE</scope>
</reference>
<dbReference type="Proteomes" id="UP001154329">
    <property type="component" value="Chromosome 2"/>
</dbReference>
<dbReference type="AlphaFoldDB" id="A0A9P0IV53"/>
<reference evidence="1" key="2">
    <citation type="submission" date="2022-10" db="EMBL/GenBank/DDBJ databases">
        <authorList>
            <consortium name="ENA_rothamsted_submissions"/>
            <consortium name="culmorum"/>
            <person name="King R."/>
        </authorList>
    </citation>
    <scope>NUCLEOTIDE SEQUENCE</scope>
</reference>
<evidence type="ECO:0000313" key="2">
    <source>
        <dbReference type="Proteomes" id="UP001154329"/>
    </source>
</evidence>
<protein>
    <submittedName>
        <fullName evidence="1">Uncharacterized protein</fullName>
    </submittedName>
</protein>
<organism evidence="1 2">
    <name type="scientific">Aphis gossypii</name>
    <name type="common">Cotton aphid</name>
    <dbReference type="NCBI Taxonomy" id="80765"/>
    <lineage>
        <taxon>Eukaryota</taxon>
        <taxon>Metazoa</taxon>
        <taxon>Ecdysozoa</taxon>
        <taxon>Arthropoda</taxon>
        <taxon>Hexapoda</taxon>
        <taxon>Insecta</taxon>
        <taxon>Pterygota</taxon>
        <taxon>Neoptera</taxon>
        <taxon>Paraneoptera</taxon>
        <taxon>Hemiptera</taxon>
        <taxon>Sternorrhyncha</taxon>
        <taxon>Aphidomorpha</taxon>
        <taxon>Aphidoidea</taxon>
        <taxon>Aphididae</taxon>
        <taxon>Aphidini</taxon>
        <taxon>Aphis</taxon>
        <taxon>Aphis</taxon>
    </lineage>
</organism>
<gene>
    <name evidence="1" type="ORF">APHIGO_LOCUS3964</name>
</gene>
<accession>A0A9P0IV53</accession>
<sequence>MFNAIATTGRTTTTTTTVSRTASNKLVESRQNGQCHRRRDVFARAAVAVSVSPLPSSLRTLSLPLRLLTPPRDQPLKIYPVAYPLLNARAPPRLNTTPHSKFRLSLLPRDRRVYIHHVKRGAFTADHKSLHNGCSLQILPIDINICV</sequence>
<evidence type="ECO:0000313" key="1">
    <source>
        <dbReference type="EMBL" id="CAH1720376.1"/>
    </source>
</evidence>